<reference evidence="1 2" key="1">
    <citation type="journal article" date="2016" name="Gut Pathog.">
        <title>Whole genome sequencing of "Faecalibaculum rodentium" ALO17, isolated from C57BL/6J laboratory mouse feces.</title>
        <authorList>
            <person name="Lim S."/>
            <person name="Chang D.H."/>
            <person name="Ahn S."/>
            <person name="Kim B.C."/>
        </authorList>
    </citation>
    <scope>NUCLEOTIDE SEQUENCE [LARGE SCALE GENOMIC DNA]</scope>
    <source>
        <strain evidence="1 2">Alo17</strain>
    </source>
</reference>
<gene>
    <name evidence="1" type="ORF">AALO17_00310</name>
</gene>
<keyword evidence="2" id="KW-1185">Reference proteome</keyword>
<organism evidence="1 2">
    <name type="scientific">Faecalibaculum rodentium</name>
    <dbReference type="NCBI Taxonomy" id="1702221"/>
    <lineage>
        <taxon>Bacteria</taxon>
        <taxon>Bacillati</taxon>
        <taxon>Bacillota</taxon>
        <taxon>Erysipelotrichia</taxon>
        <taxon>Erysipelotrichales</taxon>
        <taxon>Erysipelotrichaceae</taxon>
        <taxon>Faecalibaculum</taxon>
    </lineage>
</organism>
<accession>A0A140DR88</accession>
<dbReference type="Proteomes" id="UP000069771">
    <property type="component" value="Chromosome"/>
</dbReference>
<dbReference type="STRING" id="1702221.AALO17_00310"/>
<dbReference type="KEGG" id="fro:AALO17_00310"/>
<sequence>MQDSICGRSDRDPITIRTECFTGLTVSFLLSSGRKKRTVFQVR</sequence>
<dbReference type="AlphaFoldDB" id="A0A140DR88"/>
<protein>
    <submittedName>
        <fullName evidence="1">Uncharacterized protein</fullName>
    </submittedName>
</protein>
<proteinExistence type="predicted"/>
<name>A0A140DR88_9FIRM</name>
<evidence type="ECO:0000313" key="1">
    <source>
        <dbReference type="EMBL" id="AMK53165.1"/>
    </source>
</evidence>
<dbReference type="EMBL" id="CP011391">
    <property type="protein sequence ID" value="AMK53165.1"/>
    <property type="molecule type" value="Genomic_DNA"/>
</dbReference>
<evidence type="ECO:0000313" key="2">
    <source>
        <dbReference type="Proteomes" id="UP000069771"/>
    </source>
</evidence>